<dbReference type="Gramene" id="OMERI01G11870.1">
    <property type="protein sequence ID" value="OMERI01G11870.1"/>
    <property type="gene ID" value="OMERI01G11870"/>
</dbReference>
<dbReference type="HOGENOM" id="CLU_1449823_0_0_1"/>
<accession>A0A0E0C106</accession>
<sequence>MYVESVCHSEVTFISMTSDFSNGTNEWNQAKSSQPRRQKVCQVIQWWRWKAHEHHDCHPGVPKDSSVQLQHRVEELFNLLFINHDLLATLHQGPAFAFRSFLQLRNLLGLSIFFSYAENLNLAALEAFFVGKIREFWMARDIFWKFTPRPTKYERNRVPILRMNLVCCKKTIREICHIVLKFLARLV</sequence>
<evidence type="ECO:0000313" key="2">
    <source>
        <dbReference type="Proteomes" id="UP000008021"/>
    </source>
</evidence>
<protein>
    <submittedName>
        <fullName evidence="1">Uncharacterized protein</fullName>
    </submittedName>
</protein>
<proteinExistence type="predicted"/>
<dbReference type="Proteomes" id="UP000008021">
    <property type="component" value="Chromosome 1"/>
</dbReference>
<dbReference type="AlphaFoldDB" id="A0A0E0C106"/>
<reference evidence="1" key="2">
    <citation type="submission" date="2018-05" db="EMBL/GenBank/DDBJ databases">
        <title>OmerRS3 (Oryza meridionalis Reference Sequence Version 3).</title>
        <authorList>
            <person name="Zhang J."/>
            <person name="Kudrna D."/>
            <person name="Lee S."/>
            <person name="Talag J."/>
            <person name="Welchert J."/>
            <person name="Wing R.A."/>
        </authorList>
    </citation>
    <scope>NUCLEOTIDE SEQUENCE [LARGE SCALE GENOMIC DNA]</scope>
    <source>
        <strain evidence="1">cv. OR44</strain>
    </source>
</reference>
<keyword evidence="2" id="KW-1185">Reference proteome</keyword>
<dbReference type="EnsemblPlants" id="OMERI01G11870.1">
    <property type="protein sequence ID" value="OMERI01G11870.1"/>
    <property type="gene ID" value="OMERI01G11870"/>
</dbReference>
<reference evidence="1" key="1">
    <citation type="submission" date="2015-04" db="UniProtKB">
        <authorList>
            <consortium name="EnsemblPlants"/>
        </authorList>
    </citation>
    <scope>IDENTIFICATION</scope>
</reference>
<organism evidence="1">
    <name type="scientific">Oryza meridionalis</name>
    <dbReference type="NCBI Taxonomy" id="40149"/>
    <lineage>
        <taxon>Eukaryota</taxon>
        <taxon>Viridiplantae</taxon>
        <taxon>Streptophyta</taxon>
        <taxon>Embryophyta</taxon>
        <taxon>Tracheophyta</taxon>
        <taxon>Spermatophyta</taxon>
        <taxon>Magnoliopsida</taxon>
        <taxon>Liliopsida</taxon>
        <taxon>Poales</taxon>
        <taxon>Poaceae</taxon>
        <taxon>BOP clade</taxon>
        <taxon>Oryzoideae</taxon>
        <taxon>Oryzeae</taxon>
        <taxon>Oryzinae</taxon>
        <taxon>Oryza</taxon>
    </lineage>
</organism>
<evidence type="ECO:0000313" key="1">
    <source>
        <dbReference type="EnsemblPlants" id="OMERI01G11870.1"/>
    </source>
</evidence>
<name>A0A0E0C106_9ORYZ</name>